<protein>
    <recommendedName>
        <fullName evidence="1">DUF6398 domain-containing protein</fullName>
    </recommendedName>
</protein>
<comment type="caution">
    <text evidence="2">The sequence shown here is derived from an EMBL/GenBank/DDBJ whole genome shotgun (WGS) entry which is preliminary data.</text>
</comment>
<feature type="domain" description="DUF6398" evidence="1">
    <location>
        <begin position="8"/>
        <end position="112"/>
    </location>
</feature>
<dbReference type="InterPro" id="IPR045651">
    <property type="entry name" value="DUF6398"/>
</dbReference>
<sequence>MIGNRKREIIELIDIFCDKNLNDEYKQLCAKLMQKLSRKHNVPFLRGRVEIWAASVIISVGKINFLFDKSSGFNISRDNIADFFGASKSTISQKAIAIINMLKLGYWDAEFSTENMRNNKPSFLNWFSNSRIF</sequence>
<reference evidence="2" key="1">
    <citation type="journal article" date="2015" name="Nature">
        <title>Complex archaea that bridge the gap between prokaryotes and eukaryotes.</title>
        <authorList>
            <person name="Spang A."/>
            <person name="Saw J.H."/>
            <person name="Jorgensen S.L."/>
            <person name="Zaremba-Niedzwiedzka K."/>
            <person name="Martijn J."/>
            <person name="Lind A.E."/>
            <person name="van Eijk R."/>
            <person name="Schleper C."/>
            <person name="Guy L."/>
            <person name="Ettema T.J."/>
        </authorList>
    </citation>
    <scope>NUCLEOTIDE SEQUENCE</scope>
</reference>
<organism evidence="2">
    <name type="scientific">marine sediment metagenome</name>
    <dbReference type="NCBI Taxonomy" id="412755"/>
    <lineage>
        <taxon>unclassified sequences</taxon>
        <taxon>metagenomes</taxon>
        <taxon>ecological metagenomes</taxon>
    </lineage>
</organism>
<proteinExistence type="predicted"/>
<name>A0A0F9N4C2_9ZZZZ</name>
<evidence type="ECO:0000313" key="2">
    <source>
        <dbReference type="EMBL" id="KKN12814.1"/>
    </source>
</evidence>
<gene>
    <name evidence="2" type="ORF">LCGC14_1012670</name>
</gene>
<dbReference type="AlphaFoldDB" id="A0A0F9N4C2"/>
<dbReference type="EMBL" id="LAZR01003990">
    <property type="protein sequence ID" value="KKN12814.1"/>
    <property type="molecule type" value="Genomic_DNA"/>
</dbReference>
<evidence type="ECO:0000259" key="1">
    <source>
        <dbReference type="Pfam" id="PF19935"/>
    </source>
</evidence>
<accession>A0A0F9N4C2</accession>
<dbReference type="Pfam" id="PF19935">
    <property type="entry name" value="DUF6398"/>
    <property type="match status" value="1"/>
</dbReference>